<dbReference type="EMBL" id="FNIT01000002">
    <property type="protein sequence ID" value="SDN83959.1"/>
    <property type="molecule type" value="Genomic_DNA"/>
</dbReference>
<dbReference type="STRING" id="1166073.SAMN05192530_102130"/>
<dbReference type="Proteomes" id="UP000198793">
    <property type="component" value="Unassembled WGS sequence"/>
</dbReference>
<keyword evidence="3" id="KW-1185">Reference proteome</keyword>
<proteinExistence type="predicted"/>
<dbReference type="RefSeq" id="WP_090669994.1">
    <property type="nucleotide sequence ID" value="NZ_FNIT01000002.1"/>
</dbReference>
<dbReference type="Pfam" id="PF01575">
    <property type="entry name" value="MaoC_dehydratas"/>
    <property type="match status" value="1"/>
</dbReference>
<name>A0A1H0ENQ7_9HYPH</name>
<feature type="domain" description="MaoC-like" evidence="1">
    <location>
        <begin position="22"/>
        <end position="122"/>
    </location>
</feature>
<gene>
    <name evidence="2" type="ORF">SAMN05192530_102130</name>
</gene>
<evidence type="ECO:0000313" key="3">
    <source>
        <dbReference type="Proteomes" id="UP000198793"/>
    </source>
</evidence>
<dbReference type="InterPro" id="IPR002539">
    <property type="entry name" value="MaoC-like_dom"/>
</dbReference>
<accession>A0A1H0ENQ7</accession>
<dbReference type="SUPFAM" id="SSF54637">
    <property type="entry name" value="Thioesterase/thiol ester dehydrase-isomerase"/>
    <property type="match status" value="1"/>
</dbReference>
<reference evidence="2 3" key="1">
    <citation type="submission" date="2016-10" db="EMBL/GenBank/DDBJ databases">
        <authorList>
            <person name="de Groot N.N."/>
        </authorList>
    </citation>
    <scope>NUCLEOTIDE SEQUENCE [LARGE SCALE GENOMIC DNA]</scope>
    <source>
        <strain evidence="3">L7-484,KACC 16230,DSM 25025</strain>
    </source>
</reference>
<dbReference type="AlphaFoldDB" id="A0A1H0ENQ7"/>
<protein>
    <submittedName>
        <fullName evidence="2">Acyl dehydratase</fullName>
    </submittedName>
</protein>
<dbReference type="InterPro" id="IPR029069">
    <property type="entry name" value="HotDog_dom_sf"/>
</dbReference>
<dbReference type="Gene3D" id="3.10.129.10">
    <property type="entry name" value="Hotdog Thioesterase"/>
    <property type="match status" value="1"/>
</dbReference>
<evidence type="ECO:0000259" key="1">
    <source>
        <dbReference type="Pfam" id="PF01575"/>
    </source>
</evidence>
<organism evidence="2 3">
    <name type="scientific">Aureimonas jatrophae</name>
    <dbReference type="NCBI Taxonomy" id="1166073"/>
    <lineage>
        <taxon>Bacteria</taxon>
        <taxon>Pseudomonadati</taxon>
        <taxon>Pseudomonadota</taxon>
        <taxon>Alphaproteobacteria</taxon>
        <taxon>Hyphomicrobiales</taxon>
        <taxon>Aurantimonadaceae</taxon>
        <taxon>Aureimonas</taxon>
    </lineage>
</organism>
<dbReference type="CDD" id="cd03454">
    <property type="entry name" value="YdeM"/>
    <property type="match status" value="1"/>
</dbReference>
<evidence type="ECO:0000313" key="2">
    <source>
        <dbReference type="EMBL" id="SDN83959.1"/>
    </source>
</evidence>
<dbReference type="OrthoDB" id="9796589at2"/>
<sequence>MTAFEDIETDRWQDLGTHRFEAADIVEFARRYDPQPFHLDAEAAKRSVLGGLCASGWHTAAVFMRLNIDHQQREAARLSAAGRAVPVFGPSPGVADLKWTSPVRPGDVVRYRQRVTAKRRSASRPGWGLLTTEVEAVREPDGERVFSMGATVMVRTDEA</sequence>